<evidence type="ECO:0000256" key="1">
    <source>
        <dbReference type="SAM" id="SignalP"/>
    </source>
</evidence>
<feature type="domain" description="Metallo-beta-lactamase" evidence="2">
    <location>
        <begin position="63"/>
        <end position="239"/>
    </location>
</feature>
<dbReference type="InterPro" id="IPR001279">
    <property type="entry name" value="Metallo-B-lactamas"/>
</dbReference>
<dbReference type="SMART" id="SM00849">
    <property type="entry name" value="Lactamase_B"/>
    <property type="match status" value="1"/>
</dbReference>
<feature type="signal peptide" evidence="1">
    <location>
        <begin position="1"/>
        <end position="37"/>
    </location>
</feature>
<organism evidence="3 4">
    <name type="scientific">Candidatus Saccharicenans subterraneus</name>
    <dbReference type="NCBI Taxonomy" id="2508984"/>
    <lineage>
        <taxon>Bacteria</taxon>
        <taxon>Candidatus Aminicenantota</taxon>
        <taxon>Candidatus Aminicenantia</taxon>
        <taxon>Candidatus Aminicenantales</taxon>
        <taxon>Candidatus Saccharicenantaceae</taxon>
        <taxon>Candidatus Saccharicenans</taxon>
    </lineage>
</organism>
<dbReference type="PANTHER" id="PTHR42951">
    <property type="entry name" value="METALLO-BETA-LACTAMASE DOMAIN-CONTAINING"/>
    <property type="match status" value="1"/>
</dbReference>
<dbReference type="InterPro" id="IPR036866">
    <property type="entry name" value="RibonucZ/Hydroxyglut_hydro"/>
</dbReference>
<evidence type="ECO:0000313" key="3">
    <source>
        <dbReference type="EMBL" id="RFT15378.1"/>
    </source>
</evidence>
<feature type="chain" id="PRO_5017794080" evidence="1">
    <location>
        <begin position="38"/>
        <end position="307"/>
    </location>
</feature>
<dbReference type="PANTHER" id="PTHR42951:SF4">
    <property type="entry name" value="ACYL-COENZYME A THIOESTERASE MBLAC2"/>
    <property type="match status" value="1"/>
</dbReference>
<dbReference type="InterPro" id="IPR050855">
    <property type="entry name" value="NDM-1-like"/>
</dbReference>
<reference evidence="3 4" key="1">
    <citation type="submission" date="2018-08" db="EMBL/GenBank/DDBJ databases">
        <title>Genome analysis of the thermophilic bacterium of the candidate phylum Aminicenantes from deep subsurface aquifer revealed its physiology and ecological role.</title>
        <authorList>
            <person name="Kadnikov V.V."/>
            <person name="Mardanov A.V."/>
            <person name="Beletsky A.V."/>
            <person name="Karnachuk O.V."/>
            <person name="Ravin N.V."/>
        </authorList>
    </citation>
    <scope>NUCLEOTIDE SEQUENCE [LARGE SCALE GENOMIC DNA]</scope>
    <source>
        <strain evidence="3">BY38</strain>
    </source>
</reference>
<accession>A0A3E2BKW6</accession>
<evidence type="ECO:0000313" key="4">
    <source>
        <dbReference type="Proteomes" id="UP000257323"/>
    </source>
</evidence>
<dbReference type="Pfam" id="PF00753">
    <property type="entry name" value="Lactamase_B"/>
    <property type="match status" value="1"/>
</dbReference>
<dbReference type="CDD" id="cd16282">
    <property type="entry name" value="metallo-hydrolase-like_MBL-fold"/>
    <property type="match status" value="1"/>
</dbReference>
<evidence type="ECO:0000259" key="2">
    <source>
        <dbReference type="SMART" id="SM00849"/>
    </source>
</evidence>
<gene>
    <name evidence="3" type="ORF">OP8BY_0487</name>
</gene>
<dbReference type="Gene3D" id="3.60.15.10">
    <property type="entry name" value="Ribonuclease Z/Hydroxyacylglutathione hydrolase-like"/>
    <property type="match status" value="1"/>
</dbReference>
<name>A0A3E2BKW6_9BACT</name>
<dbReference type="Proteomes" id="UP000257323">
    <property type="component" value="Unassembled WGS sequence"/>
</dbReference>
<dbReference type="SUPFAM" id="SSF56281">
    <property type="entry name" value="Metallo-hydrolase/oxidoreductase"/>
    <property type="match status" value="1"/>
</dbReference>
<dbReference type="EMBL" id="QUAH01000010">
    <property type="protein sequence ID" value="RFT15378.1"/>
    <property type="molecule type" value="Genomic_DNA"/>
</dbReference>
<sequence length="307" mass="34012">MRDLRSKKITLKGSVRLVAVGMALVLCLTMTAALAFAQQPGSPPPLSIEKIKDNVYIIKGGSGANCFLITGKKTNLLIDAKMTPESFKDMLAEIQKISARPLGMILLTHSDGDHVNGLRGLQEKVKILSHRKTYEEMLPAVEQTPELKDILPTETYEGKMLIDFEGTRLELRNFGPAHTSGDTIIFIPESRVAIAGDLMFYGRDPLIHKHKNGTFYGYLNTLQAMLDYRPEIEIFLSGHAEPAGRQEVAGLIASLKDKEAKIREMMEQGKTLDDIKAAFGVQPPAAGSQVRRPPLVEIIYQEIKEKK</sequence>
<keyword evidence="1" id="KW-0732">Signal</keyword>
<proteinExistence type="predicted"/>
<comment type="caution">
    <text evidence="3">The sequence shown here is derived from an EMBL/GenBank/DDBJ whole genome shotgun (WGS) entry which is preliminary data.</text>
</comment>
<protein>
    <submittedName>
        <fullName evidence="3">Metallo-beta-lactamase family protein</fullName>
    </submittedName>
</protein>
<dbReference type="AlphaFoldDB" id="A0A3E2BKW6"/>